<sequence length="66" mass="7501">MTRHTGPALHARTQSGQDLILYVNPNVPALMPVPLEEGKRYRFIARNSLLIQDTPQLDLISYDLLQ</sequence>
<evidence type="ECO:0000313" key="1">
    <source>
        <dbReference type="EMBL" id="KHJ55686.1"/>
    </source>
</evidence>
<dbReference type="RefSeq" id="WP_039188689.1">
    <property type="nucleotide sequence ID" value="NZ_JRFJ01000001.1"/>
</dbReference>
<dbReference type="Proteomes" id="UP000030826">
    <property type="component" value="Unassembled WGS sequence"/>
</dbReference>
<evidence type="ECO:0000313" key="2">
    <source>
        <dbReference type="Proteomes" id="UP000030826"/>
    </source>
</evidence>
<dbReference type="AlphaFoldDB" id="A0A0B1Q8I5"/>
<gene>
    <name evidence="1" type="ORF">LA66_03310</name>
</gene>
<dbReference type="EMBL" id="JRFJ01000001">
    <property type="protein sequence ID" value="KHJ55686.1"/>
    <property type="molecule type" value="Genomic_DNA"/>
</dbReference>
<proteinExistence type="predicted"/>
<accession>A0A0B1Q8I5</accession>
<organism evidence="1 2">
    <name type="scientific">Aureimonas altamirensis</name>
    <dbReference type="NCBI Taxonomy" id="370622"/>
    <lineage>
        <taxon>Bacteria</taxon>
        <taxon>Pseudomonadati</taxon>
        <taxon>Pseudomonadota</taxon>
        <taxon>Alphaproteobacteria</taxon>
        <taxon>Hyphomicrobiales</taxon>
        <taxon>Aurantimonadaceae</taxon>
        <taxon>Aureimonas</taxon>
    </lineage>
</organism>
<name>A0A0B1Q8I5_9HYPH</name>
<comment type="caution">
    <text evidence="1">The sequence shown here is derived from an EMBL/GenBank/DDBJ whole genome shotgun (WGS) entry which is preliminary data.</text>
</comment>
<reference evidence="1 2" key="1">
    <citation type="submission" date="2014-09" db="EMBL/GenBank/DDBJ databases">
        <title>Isolation and characterization of Aurantimonas altamirensis ON-56566 from clinical sample following a dog bite.</title>
        <authorList>
            <person name="Eshaghi A."/>
            <person name="Li A."/>
            <person name="Shahinas D."/>
            <person name="Bahn P."/>
            <person name="Kus J.V."/>
            <person name="Patel S.N."/>
        </authorList>
    </citation>
    <scope>NUCLEOTIDE SEQUENCE [LARGE SCALE GENOMIC DNA]</scope>
    <source>
        <strain evidence="1 2">ON-56566</strain>
    </source>
</reference>
<protein>
    <submittedName>
        <fullName evidence="1">Uncharacterized protein</fullName>
    </submittedName>
</protein>